<comment type="caution">
    <text evidence="2">The sequence shown here is derived from an EMBL/GenBank/DDBJ whole genome shotgun (WGS) entry which is preliminary data.</text>
</comment>
<accession>A0A2A4GE42</accession>
<gene>
    <name evidence="2" type="ORF">B7P33_02830</name>
</gene>
<dbReference type="Gene3D" id="3.10.50.40">
    <property type="match status" value="1"/>
</dbReference>
<protein>
    <recommendedName>
        <fullName evidence="1">PpiC domain-containing protein</fullName>
    </recommendedName>
</protein>
<name>A0A2A4GE42_9FLAO</name>
<keyword evidence="3" id="KW-1185">Reference proteome</keyword>
<dbReference type="InterPro" id="IPR046357">
    <property type="entry name" value="PPIase_dom_sf"/>
</dbReference>
<dbReference type="InterPro" id="IPR000297">
    <property type="entry name" value="PPIase_PpiC"/>
</dbReference>
<dbReference type="PANTHER" id="PTHR47245">
    <property type="entry name" value="PEPTIDYLPROLYL ISOMERASE"/>
    <property type="match status" value="1"/>
</dbReference>
<reference evidence="2 3" key="1">
    <citation type="submission" date="2017-04" db="EMBL/GenBank/DDBJ databases">
        <title>A new member of the family Flavobacteriaceae isolated from ascidians.</title>
        <authorList>
            <person name="Chen L."/>
        </authorList>
    </citation>
    <scope>NUCLEOTIDE SEQUENCE [LARGE SCALE GENOMIC DNA]</scope>
    <source>
        <strain evidence="2 3">HQA918</strain>
    </source>
</reference>
<feature type="domain" description="PpiC" evidence="1">
    <location>
        <begin position="113"/>
        <end position="241"/>
    </location>
</feature>
<dbReference type="InterPro" id="IPR050245">
    <property type="entry name" value="PrsA_foldase"/>
</dbReference>
<evidence type="ECO:0000313" key="3">
    <source>
        <dbReference type="Proteomes" id="UP000219559"/>
    </source>
</evidence>
<dbReference type="AlphaFoldDB" id="A0A2A4GE42"/>
<dbReference type="EMBL" id="NBWU01000001">
    <property type="protein sequence ID" value="PCE66250.1"/>
    <property type="molecule type" value="Genomic_DNA"/>
</dbReference>
<dbReference type="RefSeq" id="WP_097441771.1">
    <property type="nucleotide sequence ID" value="NZ_NBWU01000001.1"/>
</dbReference>
<dbReference type="GO" id="GO:0003755">
    <property type="term" value="F:peptidyl-prolyl cis-trans isomerase activity"/>
    <property type="evidence" value="ECO:0007669"/>
    <property type="project" value="InterPro"/>
</dbReference>
<organism evidence="2 3">
    <name type="scientific">Sediminicola luteus</name>
    <dbReference type="NCBI Taxonomy" id="319238"/>
    <lineage>
        <taxon>Bacteria</taxon>
        <taxon>Pseudomonadati</taxon>
        <taxon>Bacteroidota</taxon>
        <taxon>Flavobacteriia</taxon>
        <taxon>Flavobacteriales</taxon>
        <taxon>Flavobacteriaceae</taxon>
        <taxon>Sediminicola</taxon>
    </lineage>
</organism>
<evidence type="ECO:0000259" key="1">
    <source>
        <dbReference type="Pfam" id="PF13145"/>
    </source>
</evidence>
<dbReference type="PANTHER" id="PTHR47245:SF2">
    <property type="entry name" value="PEPTIDYL-PROLYL CIS-TRANS ISOMERASE HP_0175-RELATED"/>
    <property type="match status" value="1"/>
</dbReference>
<dbReference type="Proteomes" id="UP000219559">
    <property type="component" value="Unassembled WGS sequence"/>
</dbReference>
<dbReference type="Gene3D" id="1.10.4030.10">
    <property type="entry name" value="Porin chaperone SurA, peptide-binding domain"/>
    <property type="match status" value="1"/>
</dbReference>
<dbReference type="OrthoDB" id="196786at2"/>
<proteinExistence type="predicted"/>
<evidence type="ECO:0000313" key="2">
    <source>
        <dbReference type="EMBL" id="PCE66250.1"/>
    </source>
</evidence>
<dbReference type="Pfam" id="PF13145">
    <property type="entry name" value="Rotamase_2"/>
    <property type="match status" value="1"/>
</dbReference>
<sequence length="294" mass="33935">MKKFWREPFLHFLLLGLGVFLFYGWVQGDTTDDQEIVLDNSDLKQMISKWNLQWKRLPSEDELTGVVEHYLRQEVLYKEALALNLDHNDEIIKRRLSQKMDFLSGDLAQIASPTEAELGTYFETHAARYRLPFSYSFEQIAFTRDKSGDHLSKNATETLARLQSRPSSAPAITGDPLSVPRKFNAIDGTRLASQMGDAFEKAMQTAAMDTWTGPIASGFGVHLVKISQRKNPQMPHLDQVRSEVLRDYQYDKEKEIGNQLYLEIRKKYPIQIELEPFDAINQEFIDQLEQKISE</sequence>